<dbReference type="Proteomes" id="UP001642540">
    <property type="component" value="Unassembled WGS sequence"/>
</dbReference>
<dbReference type="Gene3D" id="3.30.710.10">
    <property type="entry name" value="Potassium Channel Kv1.1, Chain A"/>
    <property type="match status" value="2"/>
</dbReference>
<protein>
    <recommendedName>
        <fullName evidence="1">BTB domain-containing protein</fullName>
    </recommendedName>
</protein>
<proteinExistence type="predicted"/>
<feature type="domain" description="BTB" evidence="1">
    <location>
        <begin position="538"/>
        <end position="606"/>
    </location>
</feature>
<dbReference type="InterPro" id="IPR000210">
    <property type="entry name" value="BTB/POZ_dom"/>
</dbReference>
<dbReference type="SUPFAM" id="SSF54695">
    <property type="entry name" value="POZ domain"/>
    <property type="match status" value="2"/>
</dbReference>
<dbReference type="CDD" id="cd18186">
    <property type="entry name" value="BTB_POZ_ZBTB_KLHL-like"/>
    <property type="match status" value="2"/>
</dbReference>
<evidence type="ECO:0000259" key="1">
    <source>
        <dbReference type="PROSITE" id="PS50097"/>
    </source>
</evidence>
<gene>
    <name evidence="2" type="ORF">ODALV1_LOCUS20593</name>
</gene>
<name>A0ABP1RAM1_9HEXA</name>
<reference evidence="2 3" key="1">
    <citation type="submission" date="2024-08" db="EMBL/GenBank/DDBJ databases">
        <authorList>
            <person name="Cucini C."/>
            <person name="Frati F."/>
        </authorList>
    </citation>
    <scope>NUCLEOTIDE SEQUENCE [LARGE SCALE GENOMIC DNA]</scope>
</reference>
<keyword evidence="3" id="KW-1185">Reference proteome</keyword>
<dbReference type="InterPro" id="IPR011333">
    <property type="entry name" value="SKP1/BTB/POZ_sf"/>
</dbReference>
<comment type="caution">
    <text evidence="2">The sequence shown here is derived from an EMBL/GenBank/DDBJ whole genome shotgun (WGS) entry which is preliminary data.</text>
</comment>
<dbReference type="PROSITE" id="PS50097">
    <property type="entry name" value="BTB"/>
    <property type="match status" value="2"/>
</dbReference>
<dbReference type="PANTHER" id="PTHR45632">
    <property type="entry name" value="LD33804P"/>
    <property type="match status" value="1"/>
</dbReference>
<dbReference type="Pfam" id="PF00651">
    <property type="entry name" value="BTB"/>
    <property type="match status" value="2"/>
</dbReference>
<organism evidence="2 3">
    <name type="scientific">Orchesella dallaii</name>
    <dbReference type="NCBI Taxonomy" id="48710"/>
    <lineage>
        <taxon>Eukaryota</taxon>
        <taxon>Metazoa</taxon>
        <taxon>Ecdysozoa</taxon>
        <taxon>Arthropoda</taxon>
        <taxon>Hexapoda</taxon>
        <taxon>Collembola</taxon>
        <taxon>Entomobryomorpha</taxon>
        <taxon>Entomobryoidea</taxon>
        <taxon>Orchesellidae</taxon>
        <taxon>Orchesellinae</taxon>
        <taxon>Orchesella</taxon>
    </lineage>
</organism>
<sequence>MTHRFVLTKDGDACFIQPRLFRDGTYFVRIGCTEASFLPTKEDISEESKEYSNKVRMIIDSRHERCSLRETDFDVYLKVKTFFRDETRQSRLFGCVHGRVFKELYEEMELLEPMKMRLKIGFGFPLNSGICSGEMSFIEGEDSKKKRWPKVYKFQQDLKYPWPVPGWDSWIPYRLKAELIFSPYSQPGLLGMQPPSGGFEIAVMTKQILESQFRSDFVLISEDGDRLSCHQIFLASASPFFSRMVQTDMKESNQNQCKLQGSTKEGLSALLKFIYYQDVQEMLASSTLCVEALHIALLYDIPTLANWVRDTMLWKPTRWWDLEGAVNLFLRVRLEDGYENLKEKAVQIVKTKNDEFIASSNTLFEDLCDNPKALKELMRLLSMVSKCSTKNSTIAADNITSIDDGSVRPRLLGTVHGPLFKNISEELELLEPVQLKLEIAFGVPFCTSVSSEEMSFIQNPKDKQVPTTYYSFEKDMITPPTWPWPLPCCDTGIEYYLMSTLIFSPYSHPGIQVSPPPQNGSLQIASMTKLILESGLHSDFTLISGTGDRFPCHKVFLTPSSQFFATMFRTDMMERKMNECRLDGSSKDGVRALLKFVYYQDVLEPLGSSGLCVELLHLALLYDIPTLAHWARDNMLLKPNCWWDIEGVVSLYFRVRLESGYESLKEKAIQILKTKRARGELMSNSNSNFQELCMGDPNALKELMQLMFCSM</sequence>
<evidence type="ECO:0000313" key="3">
    <source>
        <dbReference type="Proteomes" id="UP001642540"/>
    </source>
</evidence>
<feature type="domain" description="BTB" evidence="1">
    <location>
        <begin position="215"/>
        <end position="279"/>
    </location>
</feature>
<dbReference type="EMBL" id="CAXLJM020000068">
    <property type="protein sequence ID" value="CAL8124380.1"/>
    <property type="molecule type" value="Genomic_DNA"/>
</dbReference>
<accession>A0ABP1RAM1</accession>
<evidence type="ECO:0000313" key="2">
    <source>
        <dbReference type="EMBL" id="CAL8124380.1"/>
    </source>
</evidence>
<dbReference type="SMART" id="SM00225">
    <property type="entry name" value="BTB"/>
    <property type="match status" value="2"/>
</dbReference>